<proteinExistence type="predicted"/>
<evidence type="ECO:0000313" key="3">
    <source>
        <dbReference type="Proteomes" id="UP001177670"/>
    </source>
</evidence>
<protein>
    <submittedName>
        <fullName evidence="2">Uncharacterized protein</fullName>
    </submittedName>
</protein>
<evidence type="ECO:0000313" key="2">
    <source>
        <dbReference type="EMBL" id="KAK1130860.1"/>
    </source>
</evidence>
<feature type="compositionally biased region" description="Low complexity" evidence="1">
    <location>
        <begin position="189"/>
        <end position="200"/>
    </location>
</feature>
<name>A0AA40KS69_9HYME</name>
<gene>
    <name evidence="2" type="ORF">K0M31_017164</name>
</gene>
<comment type="caution">
    <text evidence="2">The sequence shown here is derived from an EMBL/GenBank/DDBJ whole genome shotgun (WGS) entry which is preliminary data.</text>
</comment>
<dbReference type="AlphaFoldDB" id="A0AA40KS69"/>
<accession>A0AA40KS69</accession>
<sequence length="200" mass="22447">MVRFCIFSEKLSCPIDRVFNFAAKFDYSPNTGDLRLKSRRKKRLKYHGSVEVEWRNEALFTDAVLYTGARESLGMSMSSCADFQWPLTCPKATEITTLEERTTASRQPRLENKLRRIVSSNVAQQLNNLFNPIVKVNGIGHPFGGVCPLLPSHERKKKPPLVSSVLERMPTTSLGTKAFPRPLGKRSARASSAASRKCES</sequence>
<keyword evidence="3" id="KW-1185">Reference proteome</keyword>
<dbReference type="EMBL" id="JAHYIQ010000006">
    <property type="protein sequence ID" value="KAK1130860.1"/>
    <property type="molecule type" value="Genomic_DNA"/>
</dbReference>
<feature type="region of interest" description="Disordered" evidence="1">
    <location>
        <begin position="168"/>
        <end position="200"/>
    </location>
</feature>
<dbReference type="Proteomes" id="UP001177670">
    <property type="component" value="Unassembled WGS sequence"/>
</dbReference>
<reference evidence="2" key="1">
    <citation type="submission" date="2021-10" db="EMBL/GenBank/DDBJ databases">
        <title>Melipona bicolor Genome sequencing and assembly.</title>
        <authorList>
            <person name="Araujo N.S."/>
            <person name="Arias M.C."/>
        </authorList>
    </citation>
    <scope>NUCLEOTIDE SEQUENCE</scope>
    <source>
        <strain evidence="2">USP_2M_L1-L4_2017</strain>
        <tissue evidence="2">Whole body</tissue>
    </source>
</reference>
<organism evidence="2 3">
    <name type="scientific">Melipona bicolor</name>
    <dbReference type="NCBI Taxonomy" id="60889"/>
    <lineage>
        <taxon>Eukaryota</taxon>
        <taxon>Metazoa</taxon>
        <taxon>Ecdysozoa</taxon>
        <taxon>Arthropoda</taxon>
        <taxon>Hexapoda</taxon>
        <taxon>Insecta</taxon>
        <taxon>Pterygota</taxon>
        <taxon>Neoptera</taxon>
        <taxon>Endopterygota</taxon>
        <taxon>Hymenoptera</taxon>
        <taxon>Apocrita</taxon>
        <taxon>Aculeata</taxon>
        <taxon>Apoidea</taxon>
        <taxon>Anthophila</taxon>
        <taxon>Apidae</taxon>
        <taxon>Melipona</taxon>
    </lineage>
</organism>
<evidence type="ECO:0000256" key="1">
    <source>
        <dbReference type="SAM" id="MobiDB-lite"/>
    </source>
</evidence>